<organism evidence="4">
    <name type="scientific">marine sediment metagenome</name>
    <dbReference type="NCBI Taxonomy" id="412755"/>
    <lineage>
        <taxon>unclassified sequences</taxon>
        <taxon>metagenomes</taxon>
        <taxon>ecological metagenomes</taxon>
    </lineage>
</organism>
<dbReference type="SMART" id="SM00560">
    <property type="entry name" value="LamGL"/>
    <property type="match status" value="1"/>
</dbReference>
<gene>
    <name evidence="4" type="ORF">S01H4_45139</name>
</gene>
<accession>X1CUX4</accession>
<dbReference type="PANTHER" id="PTHR47635">
    <property type="entry name" value="CUB DOMAIN-CONTAINING PROTEIN"/>
    <property type="match status" value="1"/>
</dbReference>
<evidence type="ECO:0000256" key="1">
    <source>
        <dbReference type="ARBA" id="ARBA00022729"/>
    </source>
</evidence>
<reference evidence="4" key="1">
    <citation type="journal article" date="2014" name="Front. Microbiol.">
        <title>High frequency of phylogenetically diverse reductive dehalogenase-homologous genes in deep subseafloor sedimentary metagenomes.</title>
        <authorList>
            <person name="Kawai M."/>
            <person name="Futagami T."/>
            <person name="Toyoda A."/>
            <person name="Takaki Y."/>
            <person name="Nishi S."/>
            <person name="Hori S."/>
            <person name="Arai W."/>
            <person name="Tsubouchi T."/>
            <person name="Morono Y."/>
            <person name="Uchiyama I."/>
            <person name="Ito T."/>
            <person name="Fujiyama A."/>
            <person name="Inagaki F."/>
            <person name="Takami H."/>
        </authorList>
    </citation>
    <scope>NUCLEOTIDE SEQUENCE</scope>
    <source>
        <strain evidence="4">Expedition CK06-06</strain>
    </source>
</reference>
<keyword evidence="2" id="KW-1015">Disulfide bond</keyword>
<dbReference type="EMBL" id="BART01025103">
    <property type="protein sequence ID" value="GAG96777.1"/>
    <property type="molecule type" value="Genomic_DNA"/>
</dbReference>
<dbReference type="Gene3D" id="2.60.120.200">
    <property type="match status" value="1"/>
</dbReference>
<feature type="domain" description="LamG-like jellyroll fold" evidence="3">
    <location>
        <begin position="72"/>
        <end position="218"/>
    </location>
</feature>
<evidence type="ECO:0000313" key="4">
    <source>
        <dbReference type="EMBL" id="GAG96777.1"/>
    </source>
</evidence>
<keyword evidence="1" id="KW-0732">Signal</keyword>
<evidence type="ECO:0000256" key="2">
    <source>
        <dbReference type="ARBA" id="ARBA00023157"/>
    </source>
</evidence>
<sequence length="241" mass="26030">MSDWSRFPQPVGLWLFNEGAGGLVNDLSGNGNVGTLQGTAHFGLGKFGSALVLDGDSDFVDCGDIDAIDVATELTVLARVYHNNITADQVIASKADGSWNFGFVFYRDDAGSETARTDMYKIYLQAGVNTVYLEGSTGSSPLKTWTQVAFTWVKGSATGLRLYVNGIEDAESPVDSSSIGDLNAAAYALQIGISPSDSDYFNGLIDHVMIFNRALTASQIAQLYQNPFPWFKRDPIELWAA</sequence>
<proteinExistence type="predicted"/>
<dbReference type="AlphaFoldDB" id="X1CUX4"/>
<feature type="non-terminal residue" evidence="4">
    <location>
        <position position="241"/>
    </location>
</feature>
<comment type="caution">
    <text evidence="4">The sequence shown here is derived from an EMBL/GenBank/DDBJ whole genome shotgun (WGS) entry which is preliminary data.</text>
</comment>
<dbReference type="PANTHER" id="PTHR47635:SF2">
    <property type="entry name" value="LAMG-LIKE JELLYROLL FOLD DOMAIN-CONTAINING PROTEIN"/>
    <property type="match status" value="1"/>
</dbReference>
<dbReference type="Pfam" id="PF13385">
    <property type="entry name" value="Laminin_G_3"/>
    <property type="match status" value="1"/>
</dbReference>
<dbReference type="InterPro" id="IPR006558">
    <property type="entry name" value="LamG-like"/>
</dbReference>
<dbReference type="InterPro" id="IPR013320">
    <property type="entry name" value="ConA-like_dom_sf"/>
</dbReference>
<evidence type="ECO:0000259" key="3">
    <source>
        <dbReference type="SMART" id="SM00560"/>
    </source>
</evidence>
<dbReference type="SUPFAM" id="SSF49899">
    <property type="entry name" value="Concanavalin A-like lectins/glucanases"/>
    <property type="match status" value="1"/>
</dbReference>
<name>X1CUX4_9ZZZZ</name>
<protein>
    <recommendedName>
        <fullName evidence="3">LamG-like jellyroll fold domain-containing protein</fullName>
    </recommendedName>
</protein>